<evidence type="ECO:0000256" key="2">
    <source>
        <dbReference type="ARBA" id="ARBA00022679"/>
    </source>
</evidence>
<dbReference type="SUPFAM" id="SSF53335">
    <property type="entry name" value="S-adenosyl-L-methionine-dependent methyltransferases"/>
    <property type="match status" value="1"/>
</dbReference>
<evidence type="ECO:0000313" key="4">
    <source>
        <dbReference type="EMBL" id="OGL99522.1"/>
    </source>
</evidence>
<keyword evidence="3" id="KW-0949">S-adenosyl-L-methionine</keyword>
<dbReference type="InterPro" id="IPR029063">
    <property type="entry name" value="SAM-dependent_MTases_sf"/>
</dbReference>
<reference evidence="4 5" key="1">
    <citation type="journal article" date="2016" name="Nat. Commun.">
        <title>Thousands of microbial genomes shed light on interconnected biogeochemical processes in an aquifer system.</title>
        <authorList>
            <person name="Anantharaman K."/>
            <person name="Brown C.T."/>
            <person name="Hug L.A."/>
            <person name="Sharon I."/>
            <person name="Castelle C.J."/>
            <person name="Probst A.J."/>
            <person name="Thomas B.C."/>
            <person name="Singh A."/>
            <person name="Wilkins M.J."/>
            <person name="Karaoz U."/>
            <person name="Brodie E.L."/>
            <person name="Williams K.H."/>
            <person name="Hubbard S.S."/>
            <person name="Banfield J.F."/>
        </authorList>
    </citation>
    <scope>NUCLEOTIDE SEQUENCE [LARGE SCALE GENOMIC DNA]</scope>
</reference>
<dbReference type="AlphaFoldDB" id="A0A1F7W9P4"/>
<dbReference type="Gene3D" id="3.40.50.150">
    <property type="entry name" value="Vaccinia Virus protein VP39"/>
    <property type="match status" value="1"/>
</dbReference>
<sequence>MLELANIQPTDIVMDLGSGDGRLLIAAAKAGAKKSIGYEIQHWLVKQSRELAESEHLSDKIEIYPDSFWHVDVSNTNLVLLYQISYAMKGIEEKLQKELPVGARVVANGFKFPKWKEEKTIGNVRLYIKK</sequence>
<dbReference type="PANTHER" id="PTHR13610:SF11">
    <property type="entry name" value="METHYLTRANSFERASE DOMAIN-CONTAINING PROTEIN"/>
    <property type="match status" value="1"/>
</dbReference>
<organism evidence="4 5">
    <name type="scientific">Candidatus Uhrbacteria bacterium RIFOXYB2_FULL_45_11</name>
    <dbReference type="NCBI Taxonomy" id="1802421"/>
    <lineage>
        <taxon>Bacteria</taxon>
        <taxon>Candidatus Uhriibacteriota</taxon>
    </lineage>
</organism>
<gene>
    <name evidence="4" type="ORF">A2318_00890</name>
</gene>
<accession>A0A1F7W9P4</accession>
<evidence type="ECO:0000256" key="3">
    <source>
        <dbReference type="ARBA" id="ARBA00022691"/>
    </source>
</evidence>
<keyword evidence="2" id="KW-0808">Transferase</keyword>
<name>A0A1F7W9P4_9BACT</name>
<evidence type="ECO:0000256" key="1">
    <source>
        <dbReference type="ARBA" id="ARBA00022603"/>
    </source>
</evidence>
<dbReference type="Proteomes" id="UP000177331">
    <property type="component" value="Unassembled WGS sequence"/>
</dbReference>
<dbReference type="PANTHER" id="PTHR13610">
    <property type="entry name" value="METHYLTRANSFERASE DOMAIN-CONTAINING PROTEIN"/>
    <property type="match status" value="1"/>
</dbReference>
<evidence type="ECO:0008006" key="6">
    <source>
        <dbReference type="Google" id="ProtNLM"/>
    </source>
</evidence>
<dbReference type="STRING" id="1802421.A2318_00890"/>
<protein>
    <recommendedName>
        <fullName evidence="6">DOT1 domain-containing protein</fullName>
    </recommendedName>
</protein>
<dbReference type="GO" id="GO:0032259">
    <property type="term" value="P:methylation"/>
    <property type="evidence" value="ECO:0007669"/>
    <property type="project" value="UniProtKB-KW"/>
</dbReference>
<dbReference type="InterPro" id="IPR026170">
    <property type="entry name" value="FAM173A/B"/>
</dbReference>
<dbReference type="GO" id="GO:0016279">
    <property type="term" value="F:protein-lysine N-methyltransferase activity"/>
    <property type="evidence" value="ECO:0007669"/>
    <property type="project" value="InterPro"/>
</dbReference>
<dbReference type="EMBL" id="MGFD01000008">
    <property type="protein sequence ID" value="OGL99522.1"/>
    <property type="molecule type" value="Genomic_DNA"/>
</dbReference>
<keyword evidence="1" id="KW-0489">Methyltransferase</keyword>
<comment type="caution">
    <text evidence="4">The sequence shown here is derived from an EMBL/GenBank/DDBJ whole genome shotgun (WGS) entry which is preliminary data.</text>
</comment>
<proteinExistence type="predicted"/>
<evidence type="ECO:0000313" key="5">
    <source>
        <dbReference type="Proteomes" id="UP000177331"/>
    </source>
</evidence>
<dbReference type="Pfam" id="PF06325">
    <property type="entry name" value="PrmA"/>
    <property type="match status" value="1"/>
</dbReference>